<evidence type="ECO:0000256" key="13">
    <source>
        <dbReference type="ARBA" id="ARBA00023136"/>
    </source>
</evidence>
<keyword evidence="9" id="KW-0479">Metal-binding</keyword>
<gene>
    <name evidence="21" type="ORF">BTMF_LOCUS399</name>
</gene>
<reference evidence="21 22" key="2">
    <citation type="submission" date="2018-11" db="EMBL/GenBank/DDBJ databases">
        <authorList>
            <consortium name="Pathogen Informatics"/>
        </authorList>
    </citation>
    <scope>NUCLEOTIDE SEQUENCE [LARGE SCALE GENOMIC DNA]</scope>
</reference>
<keyword evidence="10" id="KW-0460">Magnesium</keyword>
<comment type="subcellular location">
    <subcellularLocation>
        <location evidence="3">Membrane</location>
        <topology evidence="3">Multi-pass membrane protein</topology>
    </subcellularLocation>
</comment>
<accession>A0A0R3Q417</accession>
<keyword evidence="8 20" id="KW-0812">Transmembrane</keyword>
<evidence type="ECO:0000256" key="6">
    <source>
        <dbReference type="ARBA" id="ARBA00022516"/>
    </source>
</evidence>
<keyword evidence="12 18" id="KW-0443">Lipid metabolism</keyword>
<evidence type="ECO:0000256" key="9">
    <source>
        <dbReference type="ARBA" id="ARBA00022723"/>
    </source>
</evidence>
<evidence type="ECO:0000256" key="17">
    <source>
        <dbReference type="ARBA" id="ARBA00070582"/>
    </source>
</evidence>
<feature type="transmembrane region" description="Helical" evidence="20">
    <location>
        <begin position="166"/>
        <end position="193"/>
    </location>
</feature>
<evidence type="ECO:0000256" key="18">
    <source>
        <dbReference type="PIRNR" id="PIRNR000848"/>
    </source>
</evidence>
<evidence type="ECO:0000256" key="5">
    <source>
        <dbReference type="ARBA" id="ARBA00013212"/>
    </source>
</evidence>
<dbReference type="EMBL" id="UZAG01000202">
    <property type="protein sequence ID" value="VDO07565.1"/>
    <property type="molecule type" value="Genomic_DNA"/>
</dbReference>
<dbReference type="GO" id="GO:0016020">
    <property type="term" value="C:membrane"/>
    <property type="evidence" value="ECO:0007669"/>
    <property type="project" value="UniProtKB-SubCell"/>
</dbReference>
<dbReference type="GO" id="GO:0005794">
    <property type="term" value="C:Golgi apparatus"/>
    <property type="evidence" value="ECO:0007669"/>
    <property type="project" value="TreeGrafter"/>
</dbReference>
<keyword evidence="15" id="KW-0464">Manganese</keyword>
<evidence type="ECO:0000256" key="20">
    <source>
        <dbReference type="SAM" id="Phobius"/>
    </source>
</evidence>
<dbReference type="AlphaFoldDB" id="A0A0R3Q417"/>
<evidence type="ECO:0000313" key="23">
    <source>
        <dbReference type="WBParaSite" id="BTMF_0000103801-mRNA-1"/>
    </source>
</evidence>
<keyword evidence="22" id="KW-1185">Reference proteome</keyword>
<comment type="cofactor">
    <cofactor evidence="2">
        <name>Mg(2+)</name>
        <dbReference type="ChEBI" id="CHEBI:18420"/>
    </cofactor>
</comment>
<evidence type="ECO:0000256" key="19">
    <source>
        <dbReference type="RuleBase" id="RU003750"/>
    </source>
</evidence>
<organism evidence="23">
    <name type="scientific">Brugia timori</name>
    <dbReference type="NCBI Taxonomy" id="42155"/>
    <lineage>
        <taxon>Eukaryota</taxon>
        <taxon>Metazoa</taxon>
        <taxon>Ecdysozoa</taxon>
        <taxon>Nematoda</taxon>
        <taxon>Chromadorea</taxon>
        <taxon>Rhabditida</taxon>
        <taxon>Spirurina</taxon>
        <taxon>Spiruromorpha</taxon>
        <taxon>Filarioidea</taxon>
        <taxon>Onchocercidae</taxon>
        <taxon>Brugia</taxon>
    </lineage>
</organism>
<dbReference type="PIRSF" id="PIRSF000848">
    <property type="entry name" value="CDP_diag_ino_3_P"/>
    <property type="match status" value="1"/>
</dbReference>
<dbReference type="Proteomes" id="UP000280834">
    <property type="component" value="Unassembled WGS sequence"/>
</dbReference>
<evidence type="ECO:0000313" key="22">
    <source>
        <dbReference type="Proteomes" id="UP000280834"/>
    </source>
</evidence>
<evidence type="ECO:0000256" key="11">
    <source>
        <dbReference type="ARBA" id="ARBA00022989"/>
    </source>
</evidence>
<dbReference type="STRING" id="42155.A0A0R3Q417"/>
<evidence type="ECO:0000256" key="15">
    <source>
        <dbReference type="ARBA" id="ARBA00023211"/>
    </source>
</evidence>
<reference evidence="23" key="1">
    <citation type="submission" date="2017-02" db="UniProtKB">
        <authorList>
            <consortium name="WormBaseParasite"/>
        </authorList>
    </citation>
    <scope>IDENTIFICATION</scope>
</reference>
<dbReference type="EC" id="2.7.8.11" evidence="5 18"/>
<proteinExistence type="inferred from homology"/>
<dbReference type="FunFam" id="1.20.120.1760:FF:000003">
    <property type="entry name" value="CDP-diacylglycerol--inositol 3-phosphatidyltransferase"/>
    <property type="match status" value="1"/>
</dbReference>
<dbReference type="PANTHER" id="PTHR15362">
    <property type="entry name" value="PHOSPHATIDYLINOSITOL SYNTHASE"/>
    <property type="match status" value="1"/>
</dbReference>
<feature type="transmembrane region" description="Helical" evidence="20">
    <location>
        <begin position="205"/>
        <end position="226"/>
    </location>
</feature>
<dbReference type="InterPro" id="IPR000462">
    <property type="entry name" value="CDP-OH_P_trans"/>
</dbReference>
<evidence type="ECO:0000256" key="1">
    <source>
        <dbReference type="ARBA" id="ARBA00001936"/>
    </source>
</evidence>
<evidence type="ECO:0000256" key="16">
    <source>
        <dbReference type="ARBA" id="ARBA00023264"/>
    </source>
</evidence>
<comment type="similarity">
    <text evidence="4 18 19">Belongs to the CDP-alcohol phosphatidyltransferase class-I family.</text>
</comment>
<evidence type="ECO:0000256" key="14">
    <source>
        <dbReference type="ARBA" id="ARBA00023209"/>
    </source>
</evidence>
<dbReference type="PROSITE" id="PS00379">
    <property type="entry name" value="CDP_ALCOHOL_P_TRANSF"/>
    <property type="match status" value="1"/>
</dbReference>
<evidence type="ECO:0000256" key="8">
    <source>
        <dbReference type="ARBA" id="ARBA00022692"/>
    </source>
</evidence>
<dbReference type="Gene3D" id="1.20.120.1760">
    <property type="match status" value="1"/>
</dbReference>
<dbReference type="GO" id="GO:0003881">
    <property type="term" value="F:CDP-diacylglycerol-inositol 3-phosphatidyltransferase activity"/>
    <property type="evidence" value="ECO:0007669"/>
    <property type="project" value="UniProtKB-UniRule"/>
</dbReference>
<comment type="catalytic activity">
    <reaction evidence="18">
        <text>a CDP-1,2-diacyl-sn-glycerol + myo-inositol = a 1,2-diacyl-sn-glycero-3-phospho-(1D-myo-inositol) + CMP + H(+)</text>
        <dbReference type="Rhea" id="RHEA:11580"/>
        <dbReference type="ChEBI" id="CHEBI:15378"/>
        <dbReference type="ChEBI" id="CHEBI:17268"/>
        <dbReference type="ChEBI" id="CHEBI:57880"/>
        <dbReference type="ChEBI" id="CHEBI:58332"/>
        <dbReference type="ChEBI" id="CHEBI:60377"/>
        <dbReference type="EC" id="2.7.8.11"/>
    </reaction>
</comment>
<keyword evidence="6 18" id="KW-0444">Lipid biosynthesis</keyword>
<evidence type="ECO:0000313" key="21">
    <source>
        <dbReference type="EMBL" id="VDO07565.1"/>
    </source>
</evidence>
<keyword evidence="16 18" id="KW-1208">Phospholipid metabolism</keyword>
<name>A0A0R3Q417_9BILA</name>
<dbReference type="InterPro" id="IPR043130">
    <property type="entry name" value="CDP-OH_PTrfase_TM_dom"/>
</dbReference>
<sequence>MAGMNVWLFYPNLIGYLRILLALVSCEAMTYAPWRAAICYILSAASDAVDGYVARLYNQSSRFGAMLDMLTDRCALMALVICCGCFYPDYLFYFQMSAVVDIASHWLHFHASDVTGKMTHKQSSNTVLHLYYTSRLFLFVMCLGNETFYSLVYISHFWSGPGVHGFHLIPFLTVLFFPFALLKSMISLLHLIIAAQTLVAKDQELIKQMIVYFGLVIGFCVLYIVFRLFK</sequence>
<evidence type="ECO:0000256" key="2">
    <source>
        <dbReference type="ARBA" id="ARBA00001946"/>
    </source>
</evidence>
<dbReference type="PANTHER" id="PTHR15362:SF4">
    <property type="entry name" value="CDP-DIACYLGLYCEROL--INOSITOL 3-PHOSPHATIDYLTRANSFERASE"/>
    <property type="match status" value="1"/>
</dbReference>
<dbReference type="InterPro" id="IPR048254">
    <property type="entry name" value="CDP_ALCOHOL_P_TRANSF_CS"/>
</dbReference>
<dbReference type="WBParaSite" id="BTMF_0000103801-mRNA-1">
    <property type="protein sequence ID" value="BTMF_0000103801-mRNA-1"/>
    <property type="gene ID" value="BTMF_0000103801"/>
</dbReference>
<protein>
    <recommendedName>
        <fullName evidence="17 18">CDP-diacylglycerol--inositol 3-phosphatidyltransferase</fullName>
        <ecNumber evidence="5 18">2.7.8.11</ecNumber>
    </recommendedName>
</protein>
<dbReference type="InterPro" id="IPR014387">
    <property type="entry name" value="CDP_diag_ino_3_P_euk"/>
</dbReference>
<evidence type="ECO:0000256" key="10">
    <source>
        <dbReference type="ARBA" id="ARBA00022842"/>
    </source>
</evidence>
<dbReference type="Pfam" id="PF01066">
    <property type="entry name" value="CDP-OH_P_transf"/>
    <property type="match status" value="1"/>
</dbReference>
<keyword evidence="11 20" id="KW-1133">Transmembrane helix</keyword>
<keyword evidence="14 18" id="KW-0594">Phospholipid biosynthesis</keyword>
<comment type="cofactor">
    <cofactor evidence="1">
        <name>Mn(2+)</name>
        <dbReference type="ChEBI" id="CHEBI:29035"/>
    </cofactor>
</comment>
<evidence type="ECO:0000256" key="4">
    <source>
        <dbReference type="ARBA" id="ARBA00010441"/>
    </source>
</evidence>
<evidence type="ECO:0000256" key="12">
    <source>
        <dbReference type="ARBA" id="ARBA00023098"/>
    </source>
</evidence>
<feature type="transmembrane region" description="Helical" evidence="20">
    <location>
        <begin position="136"/>
        <end position="154"/>
    </location>
</feature>
<keyword evidence="7 18" id="KW-0808">Transferase</keyword>
<dbReference type="GO" id="GO:0006661">
    <property type="term" value="P:phosphatidylinositol biosynthetic process"/>
    <property type="evidence" value="ECO:0007669"/>
    <property type="project" value="TreeGrafter"/>
</dbReference>
<evidence type="ECO:0000256" key="3">
    <source>
        <dbReference type="ARBA" id="ARBA00004141"/>
    </source>
</evidence>
<evidence type="ECO:0000256" key="7">
    <source>
        <dbReference type="ARBA" id="ARBA00022679"/>
    </source>
</evidence>
<feature type="transmembrane region" description="Helical" evidence="20">
    <location>
        <begin position="7"/>
        <end position="25"/>
    </location>
</feature>
<feature type="transmembrane region" description="Helical" evidence="20">
    <location>
        <begin position="74"/>
        <end position="93"/>
    </location>
</feature>
<keyword evidence="13 18" id="KW-0472">Membrane</keyword>
<dbReference type="GO" id="GO:0046872">
    <property type="term" value="F:metal ion binding"/>
    <property type="evidence" value="ECO:0007669"/>
    <property type="project" value="UniProtKB-KW"/>
</dbReference>